<accession>A0A2A4XKE4</accession>
<feature type="transmembrane region" description="Helical" evidence="1">
    <location>
        <begin position="277"/>
        <end position="298"/>
    </location>
</feature>
<keyword evidence="1" id="KW-1133">Transmembrane helix</keyword>
<feature type="transmembrane region" description="Helical" evidence="1">
    <location>
        <begin position="366"/>
        <end position="391"/>
    </location>
</feature>
<feature type="transmembrane region" description="Helical" evidence="1">
    <location>
        <begin position="403"/>
        <end position="420"/>
    </location>
</feature>
<dbReference type="Pfam" id="PF13795">
    <property type="entry name" value="HupE_UreJ_2"/>
    <property type="match status" value="1"/>
</dbReference>
<comment type="caution">
    <text evidence="2">The sequence shown here is derived from an EMBL/GenBank/DDBJ whole genome shotgun (WGS) entry which is preliminary data.</text>
</comment>
<dbReference type="Proteomes" id="UP000218767">
    <property type="component" value="Unassembled WGS sequence"/>
</dbReference>
<evidence type="ECO:0000313" key="2">
    <source>
        <dbReference type="EMBL" id="PCI82475.1"/>
    </source>
</evidence>
<reference evidence="3" key="1">
    <citation type="submission" date="2017-08" db="EMBL/GenBank/DDBJ databases">
        <title>A dynamic microbial community with high functional redundancy inhabits the cold, oxic subseafloor aquifer.</title>
        <authorList>
            <person name="Tully B.J."/>
            <person name="Wheat C.G."/>
            <person name="Glazer B.T."/>
            <person name="Huber J.A."/>
        </authorList>
    </citation>
    <scope>NUCLEOTIDE SEQUENCE [LARGE SCALE GENOMIC DNA]</scope>
</reference>
<feature type="transmembrane region" description="Helical" evidence="1">
    <location>
        <begin position="336"/>
        <end position="354"/>
    </location>
</feature>
<evidence type="ECO:0008006" key="4">
    <source>
        <dbReference type="Google" id="ProtNLM"/>
    </source>
</evidence>
<feature type="transmembrane region" description="Helical" evidence="1">
    <location>
        <begin position="440"/>
        <end position="460"/>
    </location>
</feature>
<name>A0A2A4XKE4_9GAMM</name>
<gene>
    <name evidence="2" type="ORF">COB20_00395</name>
</gene>
<feature type="transmembrane region" description="Helical" evidence="1">
    <location>
        <begin position="304"/>
        <end position="324"/>
    </location>
</feature>
<sequence>MKRYRGSIQLPLRAIYLTEITNNKQEIMNKISAVLSVVSLKKLITPCVLLAALLMPSLSLAHDIPSRVTVYAFVKPEGNQLTALLRVPMEAFSEISFPLRGPGYLQFSEAEFSLNDAARVYITESIRFYENGEELTEKQLEAVRVSLPSNRSFTTFDDALENILSPRLDDSVDLFWRQGVLDVMVTYPISSDQSEFSINPEIGTLSNQTTTVLRFLLPSGAERVFNYLGNPGVVLLDPRWYQAALRFVNMGFEHILDGIDHLLFLFCLVIPLRNLRALIPVITSFTIAHSITLISSAFGMAPNALWFPPLIETLIALSIVYMAFENIVGAKLQHRWVAAFGFGLVHGFGFSFLFSDTLQFAGGHLFSSLLAFNVGVEFGQILVLILVIPLLRILFRFFVQERIGTILLSALLAHSAWHWMLDRGNTLAQYQLQAPIFDSIFFSGLMRWGMMLIVIGLALWGMYELFRRFSLVENMSTYGASRDANS</sequence>
<dbReference type="InterPro" id="IPR032809">
    <property type="entry name" value="Put_HupE_UreJ"/>
</dbReference>
<organism evidence="2 3">
    <name type="scientific">SAR86 cluster bacterium</name>
    <dbReference type="NCBI Taxonomy" id="2030880"/>
    <lineage>
        <taxon>Bacteria</taxon>
        <taxon>Pseudomonadati</taxon>
        <taxon>Pseudomonadota</taxon>
        <taxon>Gammaproteobacteria</taxon>
        <taxon>SAR86 cluster</taxon>
    </lineage>
</organism>
<dbReference type="AlphaFoldDB" id="A0A2A4XKE4"/>
<keyword evidence="1" id="KW-0812">Transmembrane</keyword>
<proteinExistence type="predicted"/>
<keyword evidence="1" id="KW-0472">Membrane</keyword>
<protein>
    <recommendedName>
        <fullName evidence="4">HupE/UreJ family protein</fullName>
    </recommendedName>
</protein>
<dbReference type="EMBL" id="NVUL01000001">
    <property type="protein sequence ID" value="PCI82475.1"/>
    <property type="molecule type" value="Genomic_DNA"/>
</dbReference>
<evidence type="ECO:0000256" key="1">
    <source>
        <dbReference type="SAM" id="Phobius"/>
    </source>
</evidence>
<evidence type="ECO:0000313" key="3">
    <source>
        <dbReference type="Proteomes" id="UP000218767"/>
    </source>
</evidence>